<dbReference type="GO" id="GO:0016020">
    <property type="term" value="C:membrane"/>
    <property type="evidence" value="ECO:0007669"/>
    <property type="project" value="UniProtKB-SubCell"/>
</dbReference>
<keyword evidence="4 8" id="KW-1133">Transmembrane helix</keyword>
<evidence type="ECO:0000256" key="6">
    <source>
        <dbReference type="ARBA" id="ARBA00023136"/>
    </source>
</evidence>
<sequence>MNNKVPPLDPLHSIAGLCTRKTWAFPSVLRQLYLPFGCVLACVRLVSMIAVSLIAWPLPVGAKRILYRGLLWILGIRIKCALSPRQISTLTSGCVVAANHVSVIDPFAILAMPGATLVASSGYNRVVALTALLLIKCSGGHFWNGADKKTFSRNLQKMRTNPQGTALYTTPEATINNGHGLYRFRAGLLSRQLPVVPLAGRLTLPFGLVASPLHASALASFLRLLMMPWMVCEMTYLERLEREEHQSGQAFADQIQARIAQHLGIAATHWTREDKHRYRQIDAQARR</sequence>
<keyword evidence="6 8" id="KW-0472">Membrane</keyword>
<dbReference type="PANTHER" id="PTHR23063:SF52">
    <property type="entry name" value="LYSOPHOSPHATIDYLCHOLINE ACYLTRANSFERASE"/>
    <property type="match status" value="1"/>
</dbReference>
<dbReference type="GO" id="GO:0016746">
    <property type="term" value="F:acyltransferase activity"/>
    <property type="evidence" value="ECO:0007669"/>
    <property type="project" value="UniProtKB-KW"/>
</dbReference>
<evidence type="ECO:0000256" key="1">
    <source>
        <dbReference type="ARBA" id="ARBA00004370"/>
    </source>
</evidence>
<evidence type="ECO:0000313" key="10">
    <source>
        <dbReference type="EMBL" id="RMP08891.1"/>
    </source>
</evidence>
<evidence type="ECO:0000256" key="3">
    <source>
        <dbReference type="ARBA" id="ARBA00022692"/>
    </source>
</evidence>
<feature type="transmembrane region" description="Helical" evidence="8">
    <location>
        <begin position="32"/>
        <end position="58"/>
    </location>
</feature>
<dbReference type="InterPro" id="IPR002123">
    <property type="entry name" value="Plipid/glycerol_acylTrfase"/>
</dbReference>
<dbReference type="SMART" id="SM00563">
    <property type="entry name" value="PlsC"/>
    <property type="match status" value="1"/>
</dbReference>
<dbReference type="RefSeq" id="WP_064054758.1">
    <property type="nucleotide sequence ID" value="NZ_RBPW01000166.1"/>
</dbReference>
<protein>
    <recommendedName>
        <fullName evidence="9">Phospholipid/glycerol acyltransferase domain-containing protein</fullName>
    </recommendedName>
</protein>
<keyword evidence="2" id="KW-0808">Transferase</keyword>
<feature type="domain" description="Phospholipid/glycerol acyltransferase" evidence="9">
    <location>
        <begin position="94"/>
        <end position="203"/>
    </location>
</feature>
<dbReference type="EMBL" id="RBQF01000177">
    <property type="protein sequence ID" value="RMP08891.1"/>
    <property type="molecule type" value="Genomic_DNA"/>
</dbReference>
<keyword evidence="5" id="KW-0443">Lipid metabolism</keyword>
<evidence type="ECO:0000259" key="9">
    <source>
        <dbReference type="SMART" id="SM00563"/>
    </source>
</evidence>
<evidence type="ECO:0000256" key="2">
    <source>
        <dbReference type="ARBA" id="ARBA00022679"/>
    </source>
</evidence>
<dbReference type="GO" id="GO:0006629">
    <property type="term" value="P:lipid metabolic process"/>
    <property type="evidence" value="ECO:0007669"/>
    <property type="project" value="UniProtKB-KW"/>
</dbReference>
<keyword evidence="3 8" id="KW-0812">Transmembrane</keyword>
<comment type="caution">
    <text evidence="10">The sequence shown here is derived from an EMBL/GenBank/DDBJ whole genome shotgun (WGS) entry which is preliminary data.</text>
</comment>
<organism evidence="10 11">
    <name type="scientific">Pseudomonas marginalis pv. marginalis</name>
    <dbReference type="NCBI Taxonomy" id="97473"/>
    <lineage>
        <taxon>Bacteria</taxon>
        <taxon>Pseudomonadati</taxon>
        <taxon>Pseudomonadota</taxon>
        <taxon>Gammaproteobacteria</taxon>
        <taxon>Pseudomonadales</taxon>
        <taxon>Pseudomonadaceae</taxon>
        <taxon>Pseudomonas</taxon>
    </lineage>
</organism>
<proteinExistence type="predicted"/>
<reference evidence="10 11" key="1">
    <citation type="submission" date="2018-08" db="EMBL/GenBank/DDBJ databases">
        <title>Recombination of ecologically and evolutionarily significant loci maintains genetic cohesion in the Pseudomonas syringae species complex.</title>
        <authorList>
            <person name="Dillon M."/>
            <person name="Thakur S."/>
            <person name="Almeida R.N.D."/>
            <person name="Weir B.S."/>
            <person name="Guttman D.S."/>
        </authorList>
    </citation>
    <scope>NUCLEOTIDE SEQUENCE [LARGE SCALE GENOMIC DNA]</scope>
    <source>
        <strain evidence="10 11">ICMP 3555</strain>
    </source>
</reference>
<evidence type="ECO:0000256" key="4">
    <source>
        <dbReference type="ARBA" id="ARBA00022989"/>
    </source>
</evidence>
<evidence type="ECO:0000313" key="11">
    <source>
        <dbReference type="Proteomes" id="UP000276587"/>
    </source>
</evidence>
<dbReference type="PANTHER" id="PTHR23063">
    <property type="entry name" value="PHOSPHOLIPID ACYLTRANSFERASE"/>
    <property type="match status" value="1"/>
</dbReference>
<dbReference type="AlphaFoldDB" id="A0A3M3WML0"/>
<gene>
    <name evidence="10" type="ORF">ALQ29_03473</name>
</gene>
<dbReference type="Proteomes" id="UP000276587">
    <property type="component" value="Unassembled WGS sequence"/>
</dbReference>
<evidence type="ECO:0000256" key="5">
    <source>
        <dbReference type="ARBA" id="ARBA00023098"/>
    </source>
</evidence>
<evidence type="ECO:0000256" key="8">
    <source>
        <dbReference type="SAM" id="Phobius"/>
    </source>
</evidence>
<name>A0A3M3WML0_PSEMA</name>
<keyword evidence="7" id="KW-0012">Acyltransferase</keyword>
<dbReference type="Pfam" id="PF01553">
    <property type="entry name" value="Acyltransferase"/>
    <property type="match status" value="1"/>
</dbReference>
<accession>A0A3M3WML0</accession>
<evidence type="ECO:0000256" key="7">
    <source>
        <dbReference type="ARBA" id="ARBA00023315"/>
    </source>
</evidence>
<keyword evidence="11" id="KW-1185">Reference proteome</keyword>
<comment type="subcellular location">
    <subcellularLocation>
        <location evidence="1">Membrane</location>
    </subcellularLocation>
</comment>
<dbReference type="SUPFAM" id="SSF69593">
    <property type="entry name" value="Glycerol-3-phosphate (1)-acyltransferase"/>
    <property type="match status" value="1"/>
</dbReference>